<dbReference type="PANTHER" id="PTHR43625:SF40">
    <property type="entry name" value="ALDO-KETO REDUCTASE YAKC [NADP(+)]"/>
    <property type="match status" value="1"/>
</dbReference>
<dbReference type="GO" id="GO:0016491">
    <property type="term" value="F:oxidoreductase activity"/>
    <property type="evidence" value="ECO:0007669"/>
    <property type="project" value="UniProtKB-KW"/>
</dbReference>
<dbReference type="InterPro" id="IPR020471">
    <property type="entry name" value="AKR"/>
</dbReference>
<dbReference type="InterPro" id="IPR023210">
    <property type="entry name" value="NADP_OxRdtase_dom"/>
</dbReference>
<dbReference type="GO" id="GO:0005737">
    <property type="term" value="C:cytoplasm"/>
    <property type="evidence" value="ECO:0007669"/>
    <property type="project" value="TreeGrafter"/>
</dbReference>
<name>A0A9P5TH58_GYMJU</name>
<keyword evidence="1" id="KW-0560">Oxidoreductase</keyword>
<dbReference type="Proteomes" id="UP000724874">
    <property type="component" value="Unassembled WGS sequence"/>
</dbReference>
<dbReference type="EMBL" id="JADNYJ010000140">
    <property type="protein sequence ID" value="KAF8880469.1"/>
    <property type="molecule type" value="Genomic_DNA"/>
</dbReference>
<dbReference type="PRINTS" id="PR00069">
    <property type="entry name" value="ALDKETRDTASE"/>
</dbReference>
<dbReference type="Pfam" id="PF00248">
    <property type="entry name" value="Aldo_ket_red"/>
    <property type="match status" value="1"/>
</dbReference>
<dbReference type="Gene3D" id="3.20.20.100">
    <property type="entry name" value="NADP-dependent oxidoreductase domain"/>
    <property type="match status" value="1"/>
</dbReference>
<comment type="caution">
    <text evidence="3">The sequence shown here is derived from an EMBL/GenBank/DDBJ whole genome shotgun (WGS) entry which is preliminary data.</text>
</comment>
<evidence type="ECO:0000313" key="4">
    <source>
        <dbReference type="Proteomes" id="UP000724874"/>
    </source>
</evidence>
<reference evidence="3" key="1">
    <citation type="submission" date="2020-11" db="EMBL/GenBank/DDBJ databases">
        <authorList>
            <consortium name="DOE Joint Genome Institute"/>
            <person name="Ahrendt S."/>
            <person name="Riley R."/>
            <person name="Andreopoulos W."/>
            <person name="LaButti K."/>
            <person name="Pangilinan J."/>
            <person name="Ruiz-duenas F.J."/>
            <person name="Barrasa J.M."/>
            <person name="Sanchez-Garcia M."/>
            <person name="Camarero S."/>
            <person name="Miyauchi S."/>
            <person name="Serrano A."/>
            <person name="Linde D."/>
            <person name="Babiker R."/>
            <person name="Drula E."/>
            <person name="Ayuso-Fernandez I."/>
            <person name="Pacheco R."/>
            <person name="Padilla G."/>
            <person name="Ferreira P."/>
            <person name="Barriuso J."/>
            <person name="Kellner H."/>
            <person name="Castanera R."/>
            <person name="Alfaro M."/>
            <person name="Ramirez L."/>
            <person name="Pisabarro A.G."/>
            <person name="Kuo A."/>
            <person name="Tritt A."/>
            <person name="Lipzen A."/>
            <person name="He G."/>
            <person name="Yan M."/>
            <person name="Ng V."/>
            <person name="Cullen D."/>
            <person name="Martin F."/>
            <person name="Rosso M.-N."/>
            <person name="Henrissat B."/>
            <person name="Hibbett D."/>
            <person name="Martinez A.T."/>
            <person name="Grigoriev I.V."/>
        </authorList>
    </citation>
    <scope>NUCLEOTIDE SEQUENCE</scope>
    <source>
        <strain evidence="3">AH 44721</strain>
    </source>
</reference>
<proteinExistence type="predicted"/>
<evidence type="ECO:0000313" key="3">
    <source>
        <dbReference type="EMBL" id="KAF8880469.1"/>
    </source>
</evidence>
<evidence type="ECO:0000259" key="2">
    <source>
        <dbReference type="Pfam" id="PF00248"/>
    </source>
</evidence>
<dbReference type="AlphaFoldDB" id="A0A9P5TH58"/>
<accession>A0A9P5TH58</accession>
<keyword evidence="4" id="KW-1185">Reference proteome</keyword>
<gene>
    <name evidence="3" type="ORF">CPB84DRAFT_1828240</name>
</gene>
<dbReference type="SUPFAM" id="SSF51430">
    <property type="entry name" value="NAD(P)-linked oxidoreductase"/>
    <property type="match status" value="1"/>
</dbReference>
<dbReference type="InterPro" id="IPR050791">
    <property type="entry name" value="Aldo-Keto_reductase"/>
</dbReference>
<protein>
    <submittedName>
        <fullName evidence="3">NADP-dependent oxidoreductase domain-containing protein</fullName>
    </submittedName>
</protein>
<sequence>MGLSAFYGPVPSDEERFKVLDAAFDAGCRTWDSADVYGDSEELVGKWFKRTGKRDQVFLATKFGITPSGPNNDPVYMRTRVENSLKRLGIPTIDLYYMHRADRNIPIEKTVSAMAELVKEGKVRYIGLSEVTGATLRRAHAIHPIAAVQVEYSPFCLDIEDENIGLKKACEELGITIVAYAPLGRGLLTGAYKSNADFSEDDFRKRVPRFSNDNFPRILSLVGCLKQIGEKYNATSGQISLAWIMAQGPNIIPIPGTKKIEYLKENLKSVNVKLTPAEVAEIRAAADKAEFRVTEMFPPSFLSGLLVDTVPLE</sequence>
<evidence type="ECO:0000256" key="1">
    <source>
        <dbReference type="ARBA" id="ARBA00023002"/>
    </source>
</evidence>
<dbReference type="PANTHER" id="PTHR43625">
    <property type="entry name" value="AFLATOXIN B1 ALDEHYDE REDUCTASE"/>
    <property type="match status" value="1"/>
</dbReference>
<feature type="domain" description="NADP-dependent oxidoreductase" evidence="2">
    <location>
        <begin position="10"/>
        <end position="285"/>
    </location>
</feature>
<organism evidence="3 4">
    <name type="scientific">Gymnopilus junonius</name>
    <name type="common">Spectacular rustgill mushroom</name>
    <name type="synonym">Gymnopilus spectabilis subsp. junonius</name>
    <dbReference type="NCBI Taxonomy" id="109634"/>
    <lineage>
        <taxon>Eukaryota</taxon>
        <taxon>Fungi</taxon>
        <taxon>Dikarya</taxon>
        <taxon>Basidiomycota</taxon>
        <taxon>Agaricomycotina</taxon>
        <taxon>Agaricomycetes</taxon>
        <taxon>Agaricomycetidae</taxon>
        <taxon>Agaricales</taxon>
        <taxon>Agaricineae</taxon>
        <taxon>Hymenogastraceae</taxon>
        <taxon>Gymnopilus</taxon>
    </lineage>
</organism>
<dbReference type="InterPro" id="IPR036812">
    <property type="entry name" value="NAD(P)_OxRdtase_dom_sf"/>
</dbReference>
<dbReference type="OrthoDB" id="37537at2759"/>